<dbReference type="KEGG" id="meso:BSQ44_04635"/>
<dbReference type="GO" id="GO:0005507">
    <property type="term" value="F:copper ion binding"/>
    <property type="evidence" value="ECO:0007669"/>
    <property type="project" value="InterPro"/>
</dbReference>
<dbReference type="RefSeq" id="WP_072602158.1">
    <property type="nucleotide sequence ID" value="NZ_CP018171.1"/>
</dbReference>
<comment type="catalytic activity">
    <reaction evidence="2">
        <text>2 superoxide + 2 H(+) = H2O2 + O2</text>
        <dbReference type="Rhea" id="RHEA:20696"/>
        <dbReference type="ChEBI" id="CHEBI:15378"/>
        <dbReference type="ChEBI" id="CHEBI:15379"/>
        <dbReference type="ChEBI" id="CHEBI:16240"/>
        <dbReference type="ChEBI" id="CHEBI:18421"/>
        <dbReference type="EC" id="1.15.1.1"/>
    </reaction>
</comment>
<dbReference type="InterPro" id="IPR018152">
    <property type="entry name" value="SOD_Cu/Zn_BS"/>
</dbReference>
<comment type="cofactor">
    <cofactor evidence="2">
        <name>Cu cation</name>
        <dbReference type="ChEBI" id="CHEBI:23378"/>
    </cofactor>
    <text evidence="2">Binds 1 copper ion per subunit.</text>
</comment>
<dbReference type="EMBL" id="CP018171">
    <property type="protein sequence ID" value="APH70749.1"/>
    <property type="molecule type" value="Genomic_DNA"/>
</dbReference>
<evidence type="ECO:0000256" key="1">
    <source>
        <dbReference type="ARBA" id="ARBA00010457"/>
    </source>
</evidence>
<dbReference type="InterPro" id="IPR024134">
    <property type="entry name" value="SOD_Cu/Zn_/chaperone"/>
</dbReference>
<dbReference type="EC" id="1.15.1.1" evidence="2"/>
<keyword evidence="3" id="KW-0732">Signal</keyword>
<evidence type="ECO:0000259" key="4">
    <source>
        <dbReference type="Pfam" id="PF00080"/>
    </source>
</evidence>
<evidence type="ECO:0000313" key="5">
    <source>
        <dbReference type="EMBL" id="APH70749.1"/>
    </source>
</evidence>
<comment type="cofactor">
    <cofactor evidence="2">
        <name>Zn(2+)</name>
        <dbReference type="ChEBI" id="CHEBI:29105"/>
    </cofactor>
    <text evidence="2">Binds 1 zinc ion per subunit.</text>
</comment>
<keyword evidence="2" id="KW-0862">Zinc</keyword>
<keyword evidence="2" id="KW-0479">Metal-binding</keyword>
<sequence>MRIPAATALAATITLAFSGQAPAQSISASANMINRDEVEVGTVTFNTTRSGMLQVIVELTDLPPGPHGFHVHETGECTVDGGFESAGGHYAGDHSHGVESDGGPHPGDFPNVHAAENGVVKLEFFTDRLSLDGGDNPLMDEDGSAVVVDSGADDYTSQPSGDAGDRIACGVIRQ</sequence>
<dbReference type="InterPro" id="IPR001424">
    <property type="entry name" value="SOD_Cu_Zn_dom"/>
</dbReference>
<gene>
    <name evidence="5" type="ORF">BSQ44_04635</name>
</gene>
<keyword evidence="2" id="KW-0560">Oxidoreductase</keyword>
<reference evidence="6" key="1">
    <citation type="submission" date="2016-11" db="EMBL/GenBank/DDBJ databases">
        <title>Mesorhizobium oceanicum sp. nov., isolated from deep seawater in South China Sea.</title>
        <authorList>
            <person name="Fu G.-Y."/>
        </authorList>
    </citation>
    <scope>NUCLEOTIDE SEQUENCE [LARGE SCALE GENOMIC DNA]</scope>
    <source>
        <strain evidence="6">B7</strain>
    </source>
</reference>
<accession>A0A1L3SMW5</accession>
<protein>
    <recommendedName>
        <fullName evidence="2">Superoxide dismutase [Cu-Zn]</fullName>
        <ecNumber evidence="2">1.15.1.1</ecNumber>
    </recommendedName>
</protein>
<dbReference type="OrthoDB" id="5431326at2"/>
<feature type="signal peptide" evidence="3">
    <location>
        <begin position="1"/>
        <end position="23"/>
    </location>
</feature>
<dbReference type="Proteomes" id="UP000182840">
    <property type="component" value="Chromosome"/>
</dbReference>
<keyword evidence="6" id="KW-1185">Reference proteome</keyword>
<evidence type="ECO:0000256" key="2">
    <source>
        <dbReference type="RuleBase" id="RU000393"/>
    </source>
</evidence>
<feature type="chain" id="PRO_5012905268" description="Superoxide dismutase [Cu-Zn]" evidence="3">
    <location>
        <begin position="24"/>
        <end position="174"/>
    </location>
</feature>
<dbReference type="InterPro" id="IPR036423">
    <property type="entry name" value="SOD-like_Cu/Zn_dom_sf"/>
</dbReference>
<proteinExistence type="inferred from homology"/>
<dbReference type="AlphaFoldDB" id="A0A1L3SMW5"/>
<comment type="similarity">
    <text evidence="1 2">Belongs to the Cu-Zn superoxide dismutase family.</text>
</comment>
<dbReference type="CDD" id="cd00305">
    <property type="entry name" value="Cu-Zn_Superoxide_Dismutase"/>
    <property type="match status" value="1"/>
</dbReference>
<feature type="domain" description="Superoxide dismutase copper/zinc binding" evidence="4">
    <location>
        <begin position="41"/>
        <end position="172"/>
    </location>
</feature>
<comment type="function">
    <text evidence="2">Destroys radicals which are normally produced within the cells and which are toxic to biological systems.</text>
</comment>
<dbReference type="PANTHER" id="PTHR10003">
    <property type="entry name" value="SUPEROXIDE DISMUTASE CU-ZN -RELATED"/>
    <property type="match status" value="1"/>
</dbReference>
<dbReference type="PROSITE" id="PS00332">
    <property type="entry name" value="SOD_CU_ZN_2"/>
    <property type="match status" value="1"/>
</dbReference>
<dbReference type="Gene3D" id="2.60.40.200">
    <property type="entry name" value="Superoxide dismutase, copper/zinc binding domain"/>
    <property type="match status" value="1"/>
</dbReference>
<name>A0A1L3SMW5_9HYPH</name>
<dbReference type="GO" id="GO:0004784">
    <property type="term" value="F:superoxide dismutase activity"/>
    <property type="evidence" value="ECO:0007669"/>
    <property type="project" value="UniProtKB-EC"/>
</dbReference>
<dbReference type="STRING" id="1670800.BSQ44_04635"/>
<evidence type="ECO:0000256" key="3">
    <source>
        <dbReference type="SAM" id="SignalP"/>
    </source>
</evidence>
<keyword evidence="2" id="KW-0186">Copper</keyword>
<evidence type="ECO:0000313" key="6">
    <source>
        <dbReference type="Proteomes" id="UP000182840"/>
    </source>
</evidence>
<dbReference type="Pfam" id="PF00080">
    <property type="entry name" value="Sod_Cu"/>
    <property type="match status" value="1"/>
</dbReference>
<dbReference type="SUPFAM" id="SSF49329">
    <property type="entry name" value="Cu,Zn superoxide dismutase-like"/>
    <property type="match status" value="1"/>
</dbReference>
<organism evidence="5 6">
    <name type="scientific">Aquibium oceanicum</name>
    <dbReference type="NCBI Taxonomy" id="1670800"/>
    <lineage>
        <taxon>Bacteria</taxon>
        <taxon>Pseudomonadati</taxon>
        <taxon>Pseudomonadota</taxon>
        <taxon>Alphaproteobacteria</taxon>
        <taxon>Hyphomicrobiales</taxon>
        <taxon>Phyllobacteriaceae</taxon>
        <taxon>Aquibium</taxon>
    </lineage>
</organism>